<name>A0A9W8KAY9_9AGAR</name>
<dbReference type="InterPro" id="IPR052043">
    <property type="entry name" value="PolySaccharide_Degr_Enz"/>
</dbReference>
<evidence type="ECO:0008006" key="5">
    <source>
        <dbReference type="Google" id="ProtNLM"/>
    </source>
</evidence>
<dbReference type="AlphaFoldDB" id="A0A9W8KAY9"/>
<dbReference type="InterPro" id="IPR012341">
    <property type="entry name" value="6hp_glycosidase-like_sf"/>
</dbReference>
<sequence>MPRLSSLLFGGIACALLVAEGVMAQTRSYAAWAAESAMRRGQGKGLDASGNSLVNYEHGELQWALRLLYERTGNQTYYDYILSGASNVVADDGTVGGRYSLSDYSLDPLRTGPTFLYLYQQTKDQKWKTAADTFKKQLETHPRTAQGQFWHKKIYPYQGWLDGVYMGDVFYAQYVKDFQSTNVSAWGDIVNQIANMALMSIQVPGVQNYNGLLYHGYDYSKKAVWAAPDRGHSPEVWNRALGWYTMALVDVLDILPDGSGRLQVLNIIQTLAPRIRDAADKATGVWWLVMTQPGREGNYFESSGSAMFVYSLLKAVRKGYVADYDGSIVRAATKAYNYMTANWVIPNPDGTMGWTNTVMVGSLSGTGDYQVFAQPSTPTKRANLAAITSK</sequence>
<feature type="signal peptide" evidence="2">
    <location>
        <begin position="1"/>
        <end position="24"/>
    </location>
</feature>
<keyword evidence="1" id="KW-0378">Hydrolase</keyword>
<feature type="chain" id="PRO_5040947216" description="Glycoside hydrolase family 88 protein" evidence="2">
    <location>
        <begin position="25"/>
        <end position="390"/>
    </location>
</feature>
<dbReference type="PANTHER" id="PTHR33886">
    <property type="entry name" value="UNSATURATED RHAMNOGALACTURONAN HYDROLASE (EUROFUNG)"/>
    <property type="match status" value="1"/>
</dbReference>
<evidence type="ECO:0000256" key="1">
    <source>
        <dbReference type="ARBA" id="ARBA00022801"/>
    </source>
</evidence>
<protein>
    <recommendedName>
        <fullName evidence="5">Glycoside hydrolase family 88 protein</fullName>
    </recommendedName>
</protein>
<dbReference type="OrthoDB" id="540611at2759"/>
<dbReference type="InterPro" id="IPR008928">
    <property type="entry name" value="6-hairpin_glycosidase_sf"/>
</dbReference>
<dbReference type="Gene3D" id="1.50.10.10">
    <property type="match status" value="1"/>
</dbReference>
<proteinExistence type="predicted"/>
<gene>
    <name evidence="3" type="ORF">NLJ89_g2590</name>
</gene>
<comment type="caution">
    <text evidence="3">The sequence shown here is derived from an EMBL/GenBank/DDBJ whole genome shotgun (WGS) entry which is preliminary data.</text>
</comment>
<dbReference type="SUPFAM" id="SSF48208">
    <property type="entry name" value="Six-hairpin glycosidases"/>
    <property type="match status" value="1"/>
</dbReference>
<dbReference type="Proteomes" id="UP001148786">
    <property type="component" value="Unassembled WGS sequence"/>
</dbReference>
<reference evidence="3" key="1">
    <citation type="submission" date="2022-07" db="EMBL/GenBank/DDBJ databases">
        <title>Genome Sequence of Agrocybe chaxingu.</title>
        <authorList>
            <person name="Buettner E."/>
        </authorList>
    </citation>
    <scope>NUCLEOTIDE SEQUENCE</scope>
    <source>
        <strain evidence="3">MP-N11</strain>
    </source>
</reference>
<accession>A0A9W8KAY9</accession>
<dbReference type="EMBL" id="JANKHO010000164">
    <property type="protein sequence ID" value="KAJ3514057.1"/>
    <property type="molecule type" value="Genomic_DNA"/>
</dbReference>
<dbReference type="Pfam" id="PF07470">
    <property type="entry name" value="Glyco_hydro_88"/>
    <property type="match status" value="1"/>
</dbReference>
<keyword evidence="2" id="KW-0732">Signal</keyword>
<dbReference type="GO" id="GO:0016787">
    <property type="term" value="F:hydrolase activity"/>
    <property type="evidence" value="ECO:0007669"/>
    <property type="project" value="UniProtKB-KW"/>
</dbReference>
<evidence type="ECO:0000256" key="2">
    <source>
        <dbReference type="SAM" id="SignalP"/>
    </source>
</evidence>
<keyword evidence="4" id="KW-1185">Reference proteome</keyword>
<dbReference type="GO" id="GO:0005975">
    <property type="term" value="P:carbohydrate metabolic process"/>
    <property type="evidence" value="ECO:0007669"/>
    <property type="project" value="InterPro"/>
</dbReference>
<dbReference type="InterPro" id="IPR010905">
    <property type="entry name" value="Glyco_hydro_88"/>
</dbReference>
<evidence type="ECO:0000313" key="3">
    <source>
        <dbReference type="EMBL" id="KAJ3514057.1"/>
    </source>
</evidence>
<dbReference type="PANTHER" id="PTHR33886:SF8">
    <property type="entry name" value="UNSATURATED RHAMNOGALACTURONAN HYDROLASE (EUROFUNG)"/>
    <property type="match status" value="1"/>
</dbReference>
<evidence type="ECO:0000313" key="4">
    <source>
        <dbReference type="Proteomes" id="UP001148786"/>
    </source>
</evidence>
<organism evidence="3 4">
    <name type="scientific">Agrocybe chaxingu</name>
    <dbReference type="NCBI Taxonomy" id="84603"/>
    <lineage>
        <taxon>Eukaryota</taxon>
        <taxon>Fungi</taxon>
        <taxon>Dikarya</taxon>
        <taxon>Basidiomycota</taxon>
        <taxon>Agaricomycotina</taxon>
        <taxon>Agaricomycetes</taxon>
        <taxon>Agaricomycetidae</taxon>
        <taxon>Agaricales</taxon>
        <taxon>Agaricineae</taxon>
        <taxon>Strophariaceae</taxon>
        <taxon>Agrocybe</taxon>
    </lineage>
</organism>